<proteinExistence type="inferred from homology"/>
<dbReference type="AlphaFoldDB" id="A0A0C2IVG2"/>
<organism evidence="6 7">
    <name type="scientific">Thelohanellus kitauei</name>
    <name type="common">Myxosporean</name>
    <dbReference type="NCBI Taxonomy" id="669202"/>
    <lineage>
        <taxon>Eukaryota</taxon>
        <taxon>Metazoa</taxon>
        <taxon>Cnidaria</taxon>
        <taxon>Myxozoa</taxon>
        <taxon>Myxosporea</taxon>
        <taxon>Bivalvulida</taxon>
        <taxon>Platysporina</taxon>
        <taxon>Myxobolidae</taxon>
        <taxon>Thelohanellus</taxon>
    </lineage>
</organism>
<reference evidence="6 7" key="1">
    <citation type="journal article" date="2014" name="Genome Biol. Evol.">
        <title>The genome of the myxosporean Thelohanellus kitauei shows adaptations to nutrient acquisition within its fish host.</title>
        <authorList>
            <person name="Yang Y."/>
            <person name="Xiong J."/>
            <person name="Zhou Z."/>
            <person name="Huo F."/>
            <person name="Miao W."/>
            <person name="Ran C."/>
            <person name="Liu Y."/>
            <person name="Zhang J."/>
            <person name="Feng J."/>
            <person name="Wang M."/>
            <person name="Wang M."/>
            <person name="Wang L."/>
            <person name="Yao B."/>
        </authorList>
    </citation>
    <scope>NUCLEOTIDE SEQUENCE [LARGE SCALE GENOMIC DNA]</scope>
    <source>
        <strain evidence="6">Wuqing</strain>
    </source>
</reference>
<name>A0A0C2IVG2_THEKT</name>
<dbReference type="OMA" id="YKACHET"/>
<dbReference type="SUPFAM" id="SSF74650">
    <property type="entry name" value="Galactose mutarotase-like"/>
    <property type="match status" value="1"/>
</dbReference>
<dbReference type="Gene3D" id="2.60.40.1360">
    <property type="match status" value="1"/>
</dbReference>
<gene>
    <name evidence="6" type="ORF">RF11_00587</name>
</gene>
<sequence>MENIHGRKQSLKYLCLQYAQSQIRMKLVLLVCYFLFKTSRTLNIHFVVHMELFNITLLEDQGLAASKKEKTQLSKTIDSIVQALGKNPTRIFVLSSAFFFAEWYESLTPQEKETAKNLFEKKQLGFATGAWMPNDETITDYLNLIDQTADGLDYIKSVLGEKFRPRVAFLPSFGHSLGYAPILQAMDHNLVIISKISYDEAKKLESDRELEVYLKVQNLAPQTSQSSIPGILQTRTNFKLKQACQEKACSNQPISQRLSDNDLAKVSGMVMDYIQSYSGIYKSADILIPIEIDANPQSVEGSFMDIEKIMESIRKDGKYQPFYSSFEKYSETVLKELSDLPIREKDFLPYLPSTKMAYTGYYSTRMLMKKAIRIRTGFLRVCKQFSSFDANQDIQKVNKLRNKLNFATHYFFATSAITKKAYFSFQSEIKLASQGCLDIMSDVYSKRLQMESPFLICDKLDFGVCSIGQEDKFYMIIYNPTANKKTYTQVLPVSGSYYHVKDPFAVITPVIANPKLKIKGLDKPYGALKNIILFRVNLGAFQTNVYTISKADAAEIPQQLISRKTEKYYFFENDYYKTMFRLEARDFAWLALKKGPEIKNISVSISYNIYQSKTASEPFSGKLSFQPLGSEASRCNPSALTSPCVVYPSKDNKHTRIICDEGSRCQSEIIFEESSPAIRLRYYVGPLQDATSTEAFIKWETNISSGNIFYTDVNGRSMVKRTIDPSLRMDIGRNYYPIVKRIFINDTSAQLNIFTDQSLGGTSLNSGQMELMLHRRLVKPDTSVDGENLDDIDPVTNKGEVTFGDLWMMISDSDNEHLVVETQYLLQNPPVFGFTTKVKTKLLKFLTPNENVLPKGIHVLSFERYTRDDFTHLFRFENIYPTFIKAPEEEKFDLVKFISPFKLIRLEERILSADKPLQSTGKYDINCKTGECKSSVIVYIMRNQIRTFLVKLST</sequence>
<dbReference type="GO" id="GO:0005764">
    <property type="term" value="C:lysosome"/>
    <property type="evidence" value="ECO:0007669"/>
    <property type="project" value="TreeGrafter"/>
</dbReference>
<dbReference type="InterPro" id="IPR011013">
    <property type="entry name" value="Gal_mutarotase_sf_dom"/>
</dbReference>
<evidence type="ECO:0000313" key="7">
    <source>
        <dbReference type="Proteomes" id="UP000031668"/>
    </source>
</evidence>
<comment type="caution">
    <text evidence="6">The sequence shown here is derived from an EMBL/GenBank/DDBJ whole genome shotgun (WGS) entry which is preliminary data.</text>
</comment>
<dbReference type="SUPFAM" id="SSF88713">
    <property type="entry name" value="Glycoside hydrolase/deacetylase"/>
    <property type="match status" value="1"/>
</dbReference>
<evidence type="ECO:0000256" key="2">
    <source>
        <dbReference type="ARBA" id="ARBA00009792"/>
    </source>
</evidence>
<dbReference type="Pfam" id="PF01074">
    <property type="entry name" value="Glyco_hydro_38N"/>
    <property type="match status" value="1"/>
</dbReference>
<dbReference type="InterPro" id="IPR050843">
    <property type="entry name" value="Glycosyl_Hydrlase_38"/>
</dbReference>
<dbReference type="GO" id="GO:0004559">
    <property type="term" value="F:alpha-mannosidase activity"/>
    <property type="evidence" value="ECO:0007669"/>
    <property type="project" value="InterPro"/>
</dbReference>
<dbReference type="Pfam" id="PF07748">
    <property type="entry name" value="Glyco_hydro_38C"/>
    <property type="match status" value="1"/>
</dbReference>
<dbReference type="PANTHER" id="PTHR11607">
    <property type="entry name" value="ALPHA-MANNOSIDASE"/>
    <property type="match status" value="1"/>
</dbReference>
<dbReference type="InterPro" id="IPR037094">
    <property type="entry name" value="Glyco_hydro_38_cen_sf"/>
</dbReference>
<comment type="cofactor">
    <cofactor evidence="1">
        <name>Zn(2+)</name>
        <dbReference type="ChEBI" id="CHEBI:29105"/>
    </cofactor>
</comment>
<protein>
    <submittedName>
        <fullName evidence="6">Lysosomal alpha-mannosidase</fullName>
    </submittedName>
</protein>
<dbReference type="Gene3D" id="2.60.40.1180">
    <property type="entry name" value="Golgi alpha-mannosidase II"/>
    <property type="match status" value="1"/>
</dbReference>
<evidence type="ECO:0000313" key="6">
    <source>
        <dbReference type="EMBL" id="KII60837.1"/>
    </source>
</evidence>
<evidence type="ECO:0000256" key="3">
    <source>
        <dbReference type="ARBA" id="ARBA00022833"/>
    </source>
</evidence>
<dbReference type="EMBL" id="JWZT01005407">
    <property type="protein sequence ID" value="KII60837.1"/>
    <property type="molecule type" value="Genomic_DNA"/>
</dbReference>
<dbReference type="Gene3D" id="1.20.1270.50">
    <property type="entry name" value="Glycoside hydrolase family 38, central domain"/>
    <property type="match status" value="1"/>
</dbReference>
<dbReference type="GO" id="GO:0030246">
    <property type="term" value="F:carbohydrate binding"/>
    <property type="evidence" value="ECO:0007669"/>
    <property type="project" value="InterPro"/>
</dbReference>
<dbReference type="InterPro" id="IPR011330">
    <property type="entry name" value="Glyco_hydro/deAcase_b/a-brl"/>
</dbReference>
<dbReference type="InterPro" id="IPR000602">
    <property type="entry name" value="Glyco_hydro_38_N"/>
</dbReference>
<feature type="domain" description="Glycosyl hydrolase family 38 C-terminal" evidence="5">
    <location>
        <begin position="595"/>
        <end position="782"/>
    </location>
</feature>
<dbReference type="Gene3D" id="3.20.110.10">
    <property type="entry name" value="Glycoside hydrolase 38, N terminal domain"/>
    <property type="match status" value="1"/>
</dbReference>
<dbReference type="InterPro" id="IPR011682">
    <property type="entry name" value="Glyco_hydro_38_C"/>
</dbReference>
<evidence type="ECO:0000259" key="4">
    <source>
        <dbReference type="Pfam" id="PF01074"/>
    </source>
</evidence>
<keyword evidence="7" id="KW-1185">Reference proteome</keyword>
<dbReference type="Gene3D" id="2.70.98.30">
    <property type="entry name" value="Golgi alpha-mannosidase II, domain 4"/>
    <property type="match status" value="1"/>
</dbReference>
<dbReference type="Proteomes" id="UP000031668">
    <property type="component" value="Unassembled WGS sequence"/>
</dbReference>
<evidence type="ECO:0000256" key="1">
    <source>
        <dbReference type="ARBA" id="ARBA00001947"/>
    </source>
</evidence>
<dbReference type="OrthoDB" id="2016903at2759"/>
<dbReference type="PANTHER" id="PTHR11607:SF28">
    <property type="entry name" value="EPIDIDYMIS-SPECIFIC ALPHA-MANNOSIDASE"/>
    <property type="match status" value="1"/>
</dbReference>
<dbReference type="InterPro" id="IPR013780">
    <property type="entry name" value="Glyco_hydro_b"/>
</dbReference>
<keyword evidence="3" id="KW-0862">Zinc</keyword>
<comment type="similarity">
    <text evidence="2">Belongs to the glycosyl hydrolase 38 family.</text>
</comment>
<feature type="domain" description="Glycoside hydrolase family 38 N-terminal" evidence="4">
    <location>
        <begin position="70"/>
        <end position="350"/>
    </location>
</feature>
<dbReference type="InterPro" id="IPR027291">
    <property type="entry name" value="Glyco_hydro_38_N_sf"/>
</dbReference>
<evidence type="ECO:0000259" key="5">
    <source>
        <dbReference type="Pfam" id="PF07748"/>
    </source>
</evidence>
<accession>A0A0C2IVG2</accession>
<dbReference type="GO" id="GO:0006013">
    <property type="term" value="P:mannose metabolic process"/>
    <property type="evidence" value="ECO:0007669"/>
    <property type="project" value="InterPro"/>
</dbReference>